<evidence type="ECO:0000313" key="6">
    <source>
        <dbReference type="EMBL" id="MBC3889950.1"/>
    </source>
</evidence>
<keyword evidence="4" id="KW-0472">Membrane</keyword>
<evidence type="ECO:0000256" key="1">
    <source>
        <dbReference type="ARBA" id="ARBA00010541"/>
    </source>
</evidence>
<feature type="domain" description="PDZ" evidence="5">
    <location>
        <begin position="315"/>
        <end position="373"/>
    </location>
</feature>
<dbReference type="GO" id="GO:0004252">
    <property type="term" value="F:serine-type endopeptidase activity"/>
    <property type="evidence" value="ECO:0007669"/>
    <property type="project" value="InterPro"/>
</dbReference>
<evidence type="ECO:0000313" key="7">
    <source>
        <dbReference type="Proteomes" id="UP000616595"/>
    </source>
</evidence>
<dbReference type="SUPFAM" id="SSF50156">
    <property type="entry name" value="PDZ domain-like"/>
    <property type="match status" value="1"/>
</dbReference>
<evidence type="ECO:0000256" key="2">
    <source>
        <dbReference type="ARBA" id="ARBA00022670"/>
    </source>
</evidence>
<evidence type="ECO:0000256" key="4">
    <source>
        <dbReference type="SAM" id="Phobius"/>
    </source>
</evidence>
<comment type="similarity">
    <text evidence="1">Belongs to the peptidase S1C family.</text>
</comment>
<dbReference type="PROSITE" id="PS50106">
    <property type="entry name" value="PDZ"/>
    <property type="match status" value="1"/>
</dbReference>
<comment type="caution">
    <text evidence="6">The sequence shown here is derived from an EMBL/GenBank/DDBJ whole genome shotgun (WGS) entry which is preliminary data.</text>
</comment>
<dbReference type="Proteomes" id="UP000616595">
    <property type="component" value="Unassembled WGS sequence"/>
</dbReference>
<dbReference type="SUPFAM" id="SSF50494">
    <property type="entry name" value="Trypsin-like serine proteases"/>
    <property type="match status" value="1"/>
</dbReference>
<dbReference type="PANTHER" id="PTHR22939:SF129">
    <property type="entry name" value="SERINE PROTEASE HTRA2, MITOCHONDRIAL"/>
    <property type="match status" value="1"/>
</dbReference>
<dbReference type="InterPro" id="IPR009003">
    <property type="entry name" value="Peptidase_S1_PA"/>
</dbReference>
<dbReference type="SMART" id="SM00228">
    <property type="entry name" value="PDZ"/>
    <property type="match status" value="1"/>
</dbReference>
<reference evidence="6" key="1">
    <citation type="submission" date="2019-10" db="EMBL/GenBank/DDBJ databases">
        <authorList>
            <person name="Ross D.E."/>
            <person name="Gulliver D."/>
        </authorList>
    </citation>
    <scope>NUCLEOTIDE SEQUENCE</scope>
    <source>
        <strain evidence="6">DER-2019</strain>
    </source>
</reference>
<name>A0A923I6M4_9FIRM</name>
<dbReference type="AlphaFoldDB" id="A0A923I6M4"/>
<dbReference type="InterPro" id="IPR036034">
    <property type="entry name" value="PDZ_sf"/>
</dbReference>
<dbReference type="InterPro" id="IPR001940">
    <property type="entry name" value="Peptidase_S1C"/>
</dbReference>
<dbReference type="Gene3D" id="2.30.42.10">
    <property type="match status" value="1"/>
</dbReference>
<feature type="transmembrane region" description="Helical" evidence="4">
    <location>
        <begin position="30"/>
        <end position="57"/>
    </location>
</feature>
<dbReference type="InterPro" id="IPR001478">
    <property type="entry name" value="PDZ"/>
</dbReference>
<dbReference type="Pfam" id="PF13365">
    <property type="entry name" value="Trypsin_2"/>
    <property type="match status" value="1"/>
</dbReference>
<keyword evidence="2" id="KW-0645">Protease</keyword>
<keyword evidence="7" id="KW-1185">Reference proteome</keyword>
<evidence type="ECO:0000256" key="3">
    <source>
        <dbReference type="ARBA" id="ARBA00022801"/>
    </source>
</evidence>
<reference evidence="6" key="2">
    <citation type="submission" date="2020-10" db="EMBL/GenBank/DDBJ databases">
        <title>Comparative genomics of the Acetobacterium genus.</title>
        <authorList>
            <person name="Marshall C."/>
            <person name="May H."/>
            <person name="Norman S."/>
        </authorList>
    </citation>
    <scope>NUCLEOTIDE SEQUENCE</scope>
    <source>
        <strain evidence="6">DER-2019</strain>
    </source>
</reference>
<dbReference type="PANTHER" id="PTHR22939">
    <property type="entry name" value="SERINE PROTEASE FAMILY S1C HTRA-RELATED"/>
    <property type="match status" value="1"/>
</dbReference>
<keyword evidence="4" id="KW-1133">Transmembrane helix</keyword>
<sequence length="386" mass="40064">MNDDLKADLEKADLKKVDLNKEKKHIPLKIFPLLIGLIGAVIGGLIVGGVFLGISYFNGNTIVQGGTKEVIVNQGSADTVVEAIAQVVPPSVVGIETTETAKTTFGQKQEETGVGSGFILTSDGYIATNQHVASNSVSSMKVSLADGNTYDGKLIWSDSTLDLAIIKIDAKGLPTLQLGDSDNVVVGALAVAVGNPMGLNFERTVTSGIVSALNRSIPLDNGIAEDLIQTDASINSGNSGGPLVNKDGAVIGINSYKLTTGEGMGFAIPINILKPILNEIVATGKFNSTVMGITGYDRAIANYYLSDSAVNFSKGIYIASVQSGGGATNAGLAVGDIILDIDGTETNTMLKMKEILYAKNAGDKVSVTYQRNGQTLTTDVTVSAGE</sequence>
<dbReference type="Gene3D" id="2.40.10.120">
    <property type="match status" value="1"/>
</dbReference>
<dbReference type="EMBL" id="WJBD01000032">
    <property type="protein sequence ID" value="MBC3889950.1"/>
    <property type="molecule type" value="Genomic_DNA"/>
</dbReference>
<dbReference type="PRINTS" id="PR00834">
    <property type="entry name" value="PROTEASES2C"/>
</dbReference>
<dbReference type="RefSeq" id="WP_148568596.1">
    <property type="nucleotide sequence ID" value="NZ_RXYA01000023.1"/>
</dbReference>
<keyword evidence="3" id="KW-0378">Hydrolase</keyword>
<proteinExistence type="inferred from homology"/>
<evidence type="ECO:0000259" key="5">
    <source>
        <dbReference type="PROSITE" id="PS50106"/>
    </source>
</evidence>
<protein>
    <submittedName>
        <fullName evidence="6">PDZ domain-containing protein</fullName>
    </submittedName>
</protein>
<organism evidence="6 7">
    <name type="scientific">Acetobacterium paludosum</name>
    <dbReference type="NCBI Taxonomy" id="52693"/>
    <lineage>
        <taxon>Bacteria</taxon>
        <taxon>Bacillati</taxon>
        <taxon>Bacillota</taxon>
        <taxon>Clostridia</taxon>
        <taxon>Eubacteriales</taxon>
        <taxon>Eubacteriaceae</taxon>
        <taxon>Acetobacterium</taxon>
    </lineage>
</organism>
<dbReference type="OrthoDB" id="9758917at2"/>
<gene>
    <name evidence="6" type="ORF">GH810_16750</name>
</gene>
<keyword evidence="4" id="KW-0812">Transmembrane</keyword>
<dbReference type="GO" id="GO:0006508">
    <property type="term" value="P:proteolysis"/>
    <property type="evidence" value="ECO:0007669"/>
    <property type="project" value="UniProtKB-KW"/>
</dbReference>
<accession>A0A923I6M4</accession>
<dbReference type="Pfam" id="PF13180">
    <property type="entry name" value="PDZ_2"/>
    <property type="match status" value="1"/>
</dbReference>